<dbReference type="InterPro" id="IPR052578">
    <property type="entry name" value="PI_Transfer_CRAL-TRIO"/>
</dbReference>
<dbReference type="SUPFAM" id="SSF46938">
    <property type="entry name" value="CRAL/TRIO N-terminal domain"/>
    <property type="match status" value="1"/>
</dbReference>
<evidence type="ECO:0000313" key="2">
    <source>
        <dbReference type="EMBL" id="KAK7353097.1"/>
    </source>
</evidence>
<dbReference type="Gene3D" id="3.40.525.10">
    <property type="entry name" value="CRAL-TRIO lipid binding domain"/>
    <property type="match status" value="1"/>
</dbReference>
<dbReference type="PANTHER" id="PTHR45824:SF8">
    <property type="entry name" value="CRAL-TRIO LIPID BINDING DOMAIN, CRAL_TRIO DOMAIN-CONTAINING PROTEIN-RELATED"/>
    <property type="match status" value="1"/>
</dbReference>
<dbReference type="GO" id="GO:0008526">
    <property type="term" value="F:phosphatidylinositol transfer activity"/>
    <property type="evidence" value="ECO:0007669"/>
    <property type="project" value="TreeGrafter"/>
</dbReference>
<dbReference type="InterPro" id="IPR036273">
    <property type="entry name" value="CRAL/TRIO_N_dom_sf"/>
</dbReference>
<sequence length="273" mass="31879">MSEDQKKSASNGHDEMVVSQELQAKITEVRGLIGQLSDKESAYCSDASISRYLMSRNSNVKKAAQMLKQSLKWRKEYKPEEIRWEEVADEAELGSMYRPNYHDKCGRSVIIMIPAIKNSKSTETLKYLVYCMENAILNLPAHQEQLVWLVDLKGIKMSDISFKMARESIRVIQDYYPKRLGLVILLNAPIIFQPFFKMIRPFLETEMYNKVKFYYWDDHNDKKNLEDLFDMDKLESAFGGNGDRGFDINKYAERMKEDDNKILSFWTQVKSVS</sequence>
<dbReference type="AlphaFoldDB" id="A0AAN9MEU8"/>
<name>A0AAN9MEU8_PHACN</name>
<evidence type="ECO:0000259" key="1">
    <source>
        <dbReference type="PROSITE" id="PS50191"/>
    </source>
</evidence>
<dbReference type="EMBL" id="JAYMYR010000007">
    <property type="protein sequence ID" value="KAK7353097.1"/>
    <property type="molecule type" value="Genomic_DNA"/>
</dbReference>
<dbReference type="Proteomes" id="UP001374584">
    <property type="component" value="Unassembled WGS sequence"/>
</dbReference>
<dbReference type="SMART" id="SM00516">
    <property type="entry name" value="SEC14"/>
    <property type="match status" value="1"/>
</dbReference>
<dbReference type="PROSITE" id="PS50191">
    <property type="entry name" value="CRAL_TRIO"/>
    <property type="match status" value="1"/>
</dbReference>
<accession>A0AAN9MEU8</accession>
<dbReference type="PANTHER" id="PTHR45824">
    <property type="entry name" value="GH16843P"/>
    <property type="match status" value="1"/>
</dbReference>
<comment type="caution">
    <text evidence="2">The sequence shown here is derived from an EMBL/GenBank/DDBJ whole genome shotgun (WGS) entry which is preliminary data.</text>
</comment>
<proteinExistence type="predicted"/>
<reference evidence="2 3" key="1">
    <citation type="submission" date="2024-01" db="EMBL/GenBank/DDBJ databases">
        <title>The genomes of 5 underutilized Papilionoideae crops provide insights into root nodulation and disease resistanc.</title>
        <authorList>
            <person name="Jiang F."/>
        </authorList>
    </citation>
    <scope>NUCLEOTIDE SEQUENCE [LARGE SCALE GENOMIC DNA]</scope>
    <source>
        <strain evidence="2">JINMINGXINNONG_FW02</strain>
        <tissue evidence="2">Leaves</tissue>
    </source>
</reference>
<dbReference type="CDD" id="cd00170">
    <property type="entry name" value="SEC14"/>
    <property type="match status" value="1"/>
</dbReference>
<dbReference type="FunFam" id="3.40.525.10:FF:000008">
    <property type="entry name" value="Phosphatidylinositol transfer protein 3"/>
    <property type="match status" value="1"/>
</dbReference>
<dbReference type="SUPFAM" id="SSF52087">
    <property type="entry name" value="CRAL/TRIO domain"/>
    <property type="match status" value="1"/>
</dbReference>
<dbReference type="Pfam" id="PF00650">
    <property type="entry name" value="CRAL_TRIO"/>
    <property type="match status" value="1"/>
</dbReference>
<feature type="domain" description="CRAL-TRIO" evidence="1">
    <location>
        <begin position="98"/>
        <end position="246"/>
    </location>
</feature>
<protein>
    <recommendedName>
        <fullName evidence="1">CRAL-TRIO domain-containing protein</fullName>
    </recommendedName>
</protein>
<organism evidence="2 3">
    <name type="scientific">Phaseolus coccineus</name>
    <name type="common">Scarlet runner bean</name>
    <name type="synonym">Phaseolus multiflorus</name>
    <dbReference type="NCBI Taxonomy" id="3886"/>
    <lineage>
        <taxon>Eukaryota</taxon>
        <taxon>Viridiplantae</taxon>
        <taxon>Streptophyta</taxon>
        <taxon>Embryophyta</taxon>
        <taxon>Tracheophyta</taxon>
        <taxon>Spermatophyta</taxon>
        <taxon>Magnoliopsida</taxon>
        <taxon>eudicotyledons</taxon>
        <taxon>Gunneridae</taxon>
        <taxon>Pentapetalae</taxon>
        <taxon>rosids</taxon>
        <taxon>fabids</taxon>
        <taxon>Fabales</taxon>
        <taxon>Fabaceae</taxon>
        <taxon>Papilionoideae</taxon>
        <taxon>50 kb inversion clade</taxon>
        <taxon>NPAAA clade</taxon>
        <taxon>indigoferoid/millettioid clade</taxon>
        <taxon>Phaseoleae</taxon>
        <taxon>Phaseolus</taxon>
    </lineage>
</organism>
<dbReference type="InterPro" id="IPR036865">
    <property type="entry name" value="CRAL-TRIO_dom_sf"/>
</dbReference>
<evidence type="ECO:0000313" key="3">
    <source>
        <dbReference type="Proteomes" id="UP001374584"/>
    </source>
</evidence>
<dbReference type="InterPro" id="IPR001251">
    <property type="entry name" value="CRAL-TRIO_dom"/>
</dbReference>
<keyword evidence="3" id="KW-1185">Reference proteome</keyword>
<gene>
    <name evidence="2" type="ORF">VNO80_18533</name>
</gene>